<reference evidence="1" key="1">
    <citation type="submission" date="2021-08" db="EMBL/GenBank/DDBJ databases">
        <authorList>
            <person name="Sakaguchi M."/>
            <person name="Kikuchi T."/>
            <person name="Urbanczyk H."/>
        </authorList>
    </citation>
    <scope>NUCLEOTIDE SEQUENCE</scope>
    <source>
        <strain evidence="1">020920N</strain>
    </source>
</reference>
<organism evidence="1 2">
    <name type="scientific">Grimontia kaedaensis</name>
    <dbReference type="NCBI Taxonomy" id="2872157"/>
    <lineage>
        <taxon>Bacteria</taxon>
        <taxon>Pseudomonadati</taxon>
        <taxon>Pseudomonadota</taxon>
        <taxon>Gammaproteobacteria</taxon>
        <taxon>Vibrionales</taxon>
        <taxon>Vibrionaceae</taxon>
        <taxon>Grimontia</taxon>
    </lineage>
</organism>
<dbReference type="SUPFAM" id="SSF52980">
    <property type="entry name" value="Restriction endonuclease-like"/>
    <property type="match status" value="1"/>
</dbReference>
<evidence type="ECO:0000313" key="2">
    <source>
        <dbReference type="Proteomes" id="UP001056255"/>
    </source>
</evidence>
<protein>
    <submittedName>
        <fullName evidence="1">Endonuclease domain-containing protein</fullName>
    </submittedName>
</protein>
<gene>
    <name evidence="1" type="ORF">K6Q96_09120</name>
</gene>
<sequence>MSALEAELAFQLTALGLPEPEREYRFHPTRRWRFDFAWPALGLAVEVEGGGWTGGRHTRGKGFEQDMTKYSEAMKRGWTVYRCDRRLIQSGEAIDAILQIYKRLSDTRAPSLSRVK</sequence>
<dbReference type="InterPro" id="IPR011335">
    <property type="entry name" value="Restrct_endonuc-II-like"/>
</dbReference>
<keyword evidence="1" id="KW-0378">Hydrolase</keyword>
<keyword evidence="1" id="KW-0540">Nuclease</keyword>
<accession>A0ABY4WVL2</accession>
<dbReference type="Proteomes" id="UP001056255">
    <property type="component" value="Chromosome I"/>
</dbReference>
<dbReference type="Gene3D" id="3.40.960.10">
    <property type="entry name" value="VSR Endonuclease"/>
    <property type="match status" value="1"/>
</dbReference>
<keyword evidence="2" id="KW-1185">Reference proteome</keyword>
<proteinExistence type="predicted"/>
<dbReference type="EMBL" id="CP082275">
    <property type="protein sequence ID" value="USH01102.1"/>
    <property type="molecule type" value="Genomic_DNA"/>
</dbReference>
<dbReference type="GO" id="GO:0004519">
    <property type="term" value="F:endonuclease activity"/>
    <property type="evidence" value="ECO:0007669"/>
    <property type="project" value="UniProtKB-KW"/>
</dbReference>
<keyword evidence="1" id="KW-0255">Endonuclease</keyword>
<name>A0ABY4WVL2_9GAMM</name>
<dbReference type="RefSeq" id="WP_251875151.1">
    <property type="nucleotide sequence ID" value="NZ_CP082275.1"/>
</dbReference>
<evidence type="ECO:0000313" key="1">
    <source>
        <dbReference type="EMBL" id="USH01102.1"/>
    </source>
</evidence>